<keyword evidence="1" id="KW-0812">Transmembrane</keyword>
<gene>
    <name evidence="2" type="ORF">BDV34DRAFT_187050</name>
</gene>
<feature type="transmembrane region" description="Helical" evidence="1">
    <location>
        <begin position="61"/>
        <end position="82"/>
    </location>
</feature>
<dbReference type="VEuPathDB" id="FungiDB:BDV34DRAFT_187050"/>
<proteinExistence type="predicted"/>
<feature type="transmembrane region" description="Helical" evidence="1">
    <location>
        <begin position="174"/>
        <end position="192"/>
    </location>
</feature>
<name>A0A5N6DYY9_ASPPA</name>
<dbReference type="Proteomes" id="UP000326532">
    <property type="component" value="Unassembled WGS sequence"/>
</dbReference>
<sequence length="264" mass="29223">MSPPVDRPSQGVRMILLFEKYVPFISIILFIVLVCLSGAFLNKVYSRPEVFGPPYSPYIKPGTVTPLIIACIGVALFALSLCMPHSTSWRLACIVARFSLAAGLVASAVLQSRYLPLPLGSCENYRVWRDPAGISEGIPTIFEVLPITRGKKKSGGRFTIRPCDALVTIWRVEIALAVLTTVLSLCVCLLVAHEVISNNPATSPPAAAQWLTKPFKFGKDYVRRLWSKSGRDKERKEAEAKLLPTDPEALEYIDHEMAIRNRPI</sequence>
<evidence type="ECO:0000313" key="3">
    <source>
        <dbReference type="Proteomes" id="UP000326532"/>
    </source>
</evidence>
<feature type="transmembrane region" description="Helical" evidence="1">
    <location>
        <begin position="21"/>
        <end position="41"/>
    </location>
</feature>
<keyword evidence="1" id="KW-1133">Transmembrane helix</keyword>
<dbReference type="EMBL" id="ML734943">
    <property type="protein sequence ID" value="KAB8210147.1"/>
    <property type="molecule type" value="Genomic_DNA"/>
</dbReference>
<accession>A0A5N6DYY9</accession>
<evidence type="ECO:0000313" key="2">
    <source>
        <dbReference type="EMBL" id="KAB8210147.1"/>
    </source>
</evidence>
<keyword evidence="1" id="KW-0472">Membrane</keyword>
<evidence type="ECO:0000256" key="1">
    <source>
        <dbReference type="SAM" id="Phobius"/>
    </source>
</evidence>
<feature type="transmembrane region" description="Helical" evidence="1">
    <location>
        <begin position="89"/>
        <end position="110"/>
    </location>
</feature>
<dbReference type="AlphaFoldDB" id="A0A5N6DYY9"/>
<keyword evidence="3" id="KW-1185">Reference proteome</keyword>
<organism evidence="2 3">
    <name type="scientific">Aspergillus parasiticus</name>
    <dbReference type="NCBI Taxonomy" id="5067"/>
    <lineage>
        <taxon>Eukaryota</taxon>
        <taxon>Fungi</taxon>
        <taxon>Dikarya</taxon>
        <taxon>Ascomycota</taxon>
        <taxon>Pezizomycotina</taxon>
        <taxon>Eurotiomycetes</taxon>
        <taxon>Eurotiomycetidae</taxon>
        <taxon>Eurotiales</taxon>
        <taxon>Aspergillaceae</taxon>
        <taxon>Aspergillus</taxon>
        <taxon>Aspergillus subgen. Circumdati</taxon>
    </lineage>
</organism>
<reference evidence="2 3" key="1">
    <citation type="submission" date="2019-04" db="EMBL/GenBank/DDBJ databases">
        <title>Fungal friends and foes A comparative genomics study of 23 Aspergillus species from section Flavi.</title>
        <authorList>
            <consortium name="DOE Joint Genome Institute"/>
            <person name="Kjaerbolling I."/>
            <person name="Vesth T.C."/>
            <person name="Frisvad J.C."/>
            <person name="Nybo J.L."/>
            <person name="Theobald S."/>
            <person name="Kildgaard S."/>
            <person name="Petersen T.I."/>
            <person name="Kuo A."/>
            <person name="Sato A."/>
            <person name="Lyhne E.K."/>
            <person name="Kogle M.E."/>
            <person name="Wiebenga A."/>
            <person name="Kun R.S."/>
            <person name="Lubbers R.J."/>
            <person name="Makela M.R."/>
            <person name="Barry K."/>
            <person name="Chovatia M."/>
            <person name="Clum A."/>
            <person name="Daum C."/>
            <person name="Haridas S."/>
            <person name="He G."/>
            <person name="LaButti K."/>
            <person name="Lipzen A."/>
            <person name="Mondo S."/>
            <person name="Pangilinan J."/>
            <person name="Riley R."/>
            <person name="Salamov A."/>
            <person name="Simmons B.A."/>
            <person name="Magnuson J.K."/>
            <person name="Henrissat B."/>
            <person name="Mortensen U.H."/>
            <person name="Larsen T.O."/>
            <person name="De vries R.P."/>
            <person name="Grigoriev I.V."/>
            <person name="Machida M."/>
            <person name="Baker S.E."/>
            <person name="Andersen M.R."/>
        </authorList>
    </citation>
    <scope>NUCLEOTIDE SEQUENCE [LARGE SCALE GENOMIC DNA]</scope>
    <source>
        <strain evidence="2 3">CBS 117618</strain>
    </source>
</reference>
<protein>
    <submittedName>
        <fullName evidence="2">Uncharacterized protein</fullName>
    </submittedName>
</protein>